<accession>A0ACC4BVV2</accession>
<protein>
    <submittedName>
        <fullName evidence="1">Uncharacterized protein</fullName>
    </submittedName>
</protein>
<gene>
    <name evidence="1" type="ORF">D5086_016596</name>
</gene>
<proteinExistence type="predicted"/>
<reference evidence="1 2" key="1">
    <citation type="journal article" date="2024" name="Plant Biotechnol. J.">
        <title>Genome and CRISPR/Cas9 system of a widespread forest tree (Populus alba) in the world.</title>
        <authorList>
            <person name="Liu Y.J."/>
            <person name="Jiang P.F."/>
            <person name="Han X.M."/>
            <person name="Li X.Y."/>
            <person name="Wang H.M."/>
            <person name="Wang Y.J."/>
            <person name="Wang X.X."/>
            <person name="Zeng Q.Y."/>
        </authorList>
    </citation>
    <scope>NUCLEOTIDE SEQUENCE [LARGE SCALE GENOMIC DNA]</scope>
    <source>
        <strain evidence="2">cv. PAL-ZL1</strain>
    </source>
</reference>
<dbReference type="Proteomes" id="UP000309997">
    <property type="component" value="Unassembled WGS sequence"/>
</dbReference>
<name>A0ACC4BVV2_POPAL</name>
<organism evidence="1 2">
    <name type="scientific">Populus alba</name>
    <name type="common">White poplar</name>
    <dbReference type="NCBI Taxonomy" id="43335"/>
    <lineage>
        <taxon>Eukaryota</taxon>
        <taxon>Viridiplantae</taxon>
        <taxon>Streptophyta</taxon>
        <taxon>Embryophyta</taxon>
        <taxon>Tracheophyta</taxon>
        <taxon>Spermatophyta</taxon>
        <taxon>Magnoliopsida</taxon>
        <taxon>eudicotyledons</taxon>
        <taxon>Gunneridae</taxon>
        <taxon>Pentapetalae</taxon>
        <taxon>rosids</taxon>
        <taxon>fabids</taxon>
        <taxon>Malpighiales</taxon>
        <taxon>Salicaceae</taxon>
        <taxon>Saliceae</taxon>
        <taxon>Populus</taxon>
    </lineage>
</organism>
<evidence type="ECO:0000313" key="2">
    <source>
        <dbReference type="Proteomes" id="UP000309997"/>
    </source>
</evidence>
<keyword evidence="2" id="KW-1185">Reference proteome</keyword>
<sequence>MQGGVAAPPDSLIWWELAGALAFEEENALAEGVMVIMATADDCMEREEYEEKKDYGPVDRHHVDGHYWMESGSRCKTCLTGSIRVTGQEISGRFA</sequence>
<comment type="caution">
    <text evidence="1">The sequence shown here is derived from an EMBL/GenBank/DDBJ whole genome shotgun (WGS) entry which is preliminary data.</text>
</comment>
<evidence type="ECO:0000313" key="1">
    <source>
        <dbReference type="EMBL" id="KAL3582264.1"/>
    </source>
</evidence>
<dbReference type="EMBL" id="RCHU02000008">
    <property type="protein sequence ID" value="KAL3582264.1"/>
    <property type="molecule type" value="Genomic_DNA"/>
</dbReference>